<organism evidence="2 3">
    <name type="scientific">Choiromyces venosus 120613-1</name>
    <dbReference type="NCBI Taxonomy" id="1336337"/>
    <lineage>
        <taxon>Eukaryota</taxon>
        <taxon>Fungi</taxon>
        <taxon>Dikarya</taxon>
        <taxon>Ascomycota</taxon>
        <taxon>Pezizomycotina</taxon>
        <taxon>Pezizomycetes</taxon>
        <taxon>Pezizales</taxon>
        <taxon>Tuberaceae</taxon>
        <taxon>Choiromyces</taxon>
    </lineage>
</organism>
<keyword evidence="3" id="KW-1185">Reference proteome</keyword>
<evidence type="ECO:0000256" key="1">
    <source>
        <dbReference type="SAM" id="MobiDB-lite"/>
    </source>
</evidence>
<name>A0A3N4K8C1_9PEZI</name>
<reference evidence="2 3" key="1">
    <citation type="journal article" date="2018" name="Nat. Ecol. Evol.">
        <title>Pezizomycetes genomes reveal the molecular basis of ectomycorrhizal truffle lifestyle.</title>
        <authorList>
            <person name="Murat C."/>
            <person name="Payen T."/>
            <person name="Noel B."/>
            <person name="Kuo A."/>
            <person name="Morin E."/>
            <person name="Chen J."/>
            <person name="Kohler A."/>
            <person name="Krizsan K."/>
            <person name="Balestrini R."/>
            <person name="Da Silva C."/>
            <person name="Montanini B."/>
            <person name="Hainaut M."/>
            <person name="Levati E."/>
            <person name="Barry K.W."/>
            <person name="Belfiori B."/>
            <person name="Cichocki N."/>
            <person name="Clum A."/>
            <person name="Dockter R.B."/>
            <person name="Fauchery L."/>
            <person name="Guy J."/>
            <person name="Iotti M."/>
            <person name="Le Tacon F."/>
            <person name="Lindquist E.A."/>
            <person name="Lipzen A."/>
            <person name="Malagnac F."/>
            <person name="Mello A."/>
            <person name="Molinier V."/>
            <person name="Miyauchi S."/>
            <person name="Poulain J."/>
            <person name="Riccioni C."/>
            <person name="Rubini A."/>
            <person name="Sitrit Y."/>
            <person name="Splivallo R."/>
            <person name="Traeger S."/>
            <person name="Wang M."/>
            <person name="Zifcakova L."/>
            <person name="Wipf D."/>
            <person name="Zambonelli A."/>
            <person name="Paolocci F."/>
            <person name="Nowrousian M."/>
            <person name="Ottonello S."/>
            <person name="Baldrian P."/>
            <person name="Spatafora J.W."/>
            <person name="Henrissat B."/>
            <person name="Nagy L.G."/>
            <person name="Aury J.M."/>
            <person name="Wincker P."/>
            <person name="Grigoriev I.V."/>
            <person name="Bonfante P."/>
            <person name="Martin F.M."/>
        </authorList>
    </citation>
    <scope>NUCLEOTIDE SEQUENCE [LARGE SCALE GENOMIC DNA]</scope>
    <source>
        <strain evidence="2 3">120613-1</strain>
    </source>
</reference>
<proteinExistence type="predicted"/>
<evidence type="ECO:0000313" key="3">
    <source>
        <dbReference type="Proteomes" id="UP000276215"/>
    </source>
</evidence>
<accession>A0A3N4K8C1</accession>
<feature type="region of interest" description="Disordered" evidence="1">
    <location>
        <begin position="1"/>
        <end position="25"/>
    </location>
</feature>
<dbReference type="AlphaFoldDB" id="A0A3N4K8C1"/>
<gene>
    <name evidence="2" type="ORF">L873DRAFT_1802636</name>
</gene>
<evidence type="ECO:0000313" key="2">
    <source>
        <dbReference type="EMBL" id="RPB02185.1"/>
    </source>
</evidence>
<sequence>MPLTRNHRSLKTQGGRKKKNPRLPCLPGLRPLVSYDPSLPSNYFHSLDNPNTYCAMVVIAEPNEEIHR</sequence>
<dbReference type="Proteomes" id="UP000276215">
    <property type="component" value="Unassembled WGS sequence"/>
</dbReference>
<dbReference type="EMBL" id="ML120369">
    <property type="protein sequence ID" value="RPB02185.1"/>
    <property type="molecule type" value="Genomic_DNA"/>
</dbReference>
<feature type="compositionally biased region" description="Basic residues" evidence="1">
    <location>
        <begin position="1"/>
        <end position="21"/>
    </location>
</feature>
<protein>
    <submittedName>
        <fullName evidence="2">Uncharacterized protein</fullName>
    </submittedName>
</protein>